<comment type="similarity">
    <text evidence="1">Belongs to the inositol monophosphatase superfamily.</text>
</comment>
<proteinExistence type="inferred from homology"/>
<dbReference type="EMBL" id="JADWDJ010000023">
    <property type="protein sequence ID" value="KAG5262103.1"/>
    <property type="molecule type" value="Genomic_DNA"/>
</dbReference>
<comment type="catalytic activity">
    <reaction evidence="5">
        <text>1D-myo-inositol 1,3,4-trisphosphate + H2O = 1D-myo-inositol 3,4-bisphosphate + phosphate</text>
        <dbReference type="Rhea" id="RHEA:70319"/>
        <dbReference type="ChEBI" id="CHEBI:15377"/>
        <dbReference type="ChEBI" id="CHEBI:43474"/>
        <dbReference type="ChEBI" id="CHEBI:58414"/>
        <dbReference type="ChEBI" id="CHEBI:83241"/>
    </reaction>
    <physiologicalReaction direction="left-to-right" evidence="5">
        <dbReference type="Rhea" id="RHEA:70320"/>
    </physiologicalReaction>
</comment>
<keyword evidence="4 8" id="KW-0460">Magnesium</keyword>
<reference evidence="10" key="1">
    <citation type="submission" date="2020-10" db="EMBL/GenBank/DDBJ databases">
        <title>Chromosome-scale genome assembly of the Allis shad, Alosa alosa.</title>
        <authorList>
            <person name="Margot Z."/>
            <person name="Christophe K."/>
            <person name="Cabau C."/>
            <person name="Louis A."/>
            <person name="Berthelot C."/>
            <person name="Parey E."/>
            <person name="Roest Crollius H."/>
            <person name="Montfort J."/>
            <person name="Robinson-Rechavi M."/>
            <person name="Bucao C."/>
            <person name="Bouchez O."/>
            <person name="Gislard M."/>
            <person name="Lluch J."/>
            <person name="Milhes M."/>
            <person name="Lampietro C."/>
            <person name="Lopez Roques C."/>
            <person name="Donnadieu C."/>
            <person name="Braasch I."/>
            <person name="Desvignes T."/>
            <person name="Postlethwait J."/>
            <person name="Bobe J."/>
            <person name="Guiguen Y."/>
        </authorList>
    </citation>
    <scope>NUCLEOTIDE SEQUENCE</scope>
    <source>
        <strain evidence="10">M-15738</strain>
        <tissue evidence="10">Blood</tissue>
    </source>
</reference>
<name>A0AAV6FHE7_9TELE</name>
<evidence type="ECO:0000256" key="3">
    <source>
        <dbReference type="ARBA" id="ARBA00022723"/>
    </source>
</evidence>
<evidence type="ECO:0000256" key="9">
    <source>
        <dbReference type="SAM" id="MobiDB-lite"/>
    </source>
</evidence>
<dbReference type="PROSITE" id="PS00630">
    <property type="entry name" value="IMP_2"/>
    <property type="match status" value="1"/>
</dbReference>
<evidence type="ECO:0000256" key="1">
    <source>
        <dbReference type="ARBA" id="ARBA00009759"/>
    </source>
</evidence>
<evidence type="ECO:0000256" key="2">
    <source>
        <dbReference type="ARBA" id="ARBA00022671"/>
    </source>
</evidence>
<accession>A0AAV6FHE7</accession>
<dbReference type="InterPro" id="IPR020550">
    <property type="entry name" value="Inositol_monophosphatase_CS"/>
</dbReference>
<protein>
    <recommendedName>
        <fullName evidence="7">inositol-1,4-bisphosphate 1-phosphatase</fullName>
        <ecNumber evidence="7">3.1.3.57</ecNumber>
    </recommendedName>
</protein>
<dbReference type="PANTHER" id="PTHR43028:SF3">
    <property type="entry name" value="INOSITOL POLYPHOSPHATE 1-PHOSPHATASE"/>
    <property type="match status" value="1"/>
</dbReference>
<dbReference type="Gene3D" id="3.40.190.80">
    <property type="match status" value="1"/>
</dbReference>
<dbReference type="Pfam" id="PF00459">
    <property type="entry name" value="Inositol_P"/>
    <property type="match status" value="1"/>
</dbReference>
<dbReference type="InterPro" id="IPR020583">
    <property type="entry name" value="Inositol_monoP_metal-BS"/>
</dbReference>
<dbReference type="GO" id="GO:0046872">
    <property type="term" value="F:metal ion binding"/>
    <property type="evidence" value="ECO:0007669"/>
    <property type="project" value="UniProtKB-KW"/>
</dbReference>
<feature type="binding site" evidence="8">
    <location>
        <position position="152"/>
    </location>
    <ligand>
        <name>Mg(2+)</name>
        <dbReference type="ChEBI" id="CHEBI:18420"/>
        <label>1</label>
        <note>catalytic</note>
    </ligand>
</feature>
<evidence type="ECO:0000313" key="10">
    <source>
        <dbReference type="EMBL" id="KAG5262103.1"/>
    </source>
</evidence>
<dbReference type="GO" id="GO:0004441">
    <property type="term" value="F:inositol-1,4-bisphosphate 1-phosphatase activity"/>
    <property type="evidence" value="ECO:0007669"/>
    <property type="project" value="UniProtKB-EC"/>
</dbReference>
<keyword evidence="2" id="KW-0452">Lithium</keyword>
<gene>
    <name evidence="10" type="ORF">AALO_G00292260</name>
</gene>
<feature type="binding site" evidence="8">
    <location>
        <position position="150"/>
    </location>
    <ligand>
        <name>Mg(2+)</name>
        <dbReference type="ChEBI" id="CHEBI:18420"/>
        <label>1</label>
        <note>catalytic</note>
    </ligand>
</feature>
<comment type="cofactor">
    <cofactor evidence="8">
        <name>Mg(2+)</name>
        <dbReference type="ChEBI" id="CHEBI:18420"/>
    </cofactor>
</comment>
<dbReference type="InterPro" id="IPR050725">
    <property type="entry name" value="CysQ/Inositol_MonoPase"/>
</dbReference>
<evidence type="ECO:0000256" key="5">
    <source>
        <dbReference type="ARBA" id="ARBA00044465"/>
    </source>
</evidence>
<dbReference type="PROSITE" id="PS00629">
    <property type="entry name" value="IMP_1"/>
    <property type="match status" value="1"/>
</dbReference>
<dbReference type="SUPFAM" id="SSF56655">
    <property type="entry name" value="Carbohydrate phosphatase"/>
    <property type="match status" value="1"/>
</dbReference>
<evidence type="ECO:0000256" key="8">
    <source>
        <dbReference type="PIRSR" id="PIRSR600760-2"/>
    </source>
</evidence>
<keyword evidence="11" id="KW-1185">Reference proteome</keyword>
<feature type="binding site" evidence="8">
    <location>
        <position position="153"/>
    </location>
    <ligand>
        <name>Mg(2+)</name>
        <dbReference type="ChEBI" id="CHEBI:18420"/>
        <label>1</label>
        <note>catalytic</note>
    </ligand>
</feature>
<dbReference type="AlphaFoldDB" id="A0AAV6FHE7"/>
<feature type="region of interest" description="Disordered" evidence="9">
    <location>
        <begin position="231"/>
        <end position="252"/>
    </location>
</feature>
<dbReference type="EC" id="3.1.3.57" evidence="7"/>
<feature type="binding site" evidence="8">
    <location>
        <position position="317"/>
    </location>
    <ligand>
        <name>Mg(2+)</name>
        <dbReference type="ChEBI" id="CHEBI:18420"/>
        <label>1</label>
        <note>catalytic</note>
    </ligand>
</feature>
<feature type="binding site" evidence="8">
    <location>
        <position position="78"/>
    </location>
    <ligand>
        <name>Mg(2+)</name>
        <dbReference type="ChEBI" id="CHEBI:18420"/>
        <label>1</label>
        <note>catalytic</note>
    </ligand>
</feature>
<comment type="catalytic activity">
    <reaction evidence="6">
        <text>1D-myo-inositol 1,4-bisphosphate + H2O = 1D-myo-inositol 4-phosphate + phosphate</text>
        <dbReference type="Rhea" id="RHEA:15553"/>
        <dbReference type="ChEBI" id="CHEBI:15377"/>
        <dbReference type="ChEBI" id="CHEBI:43474"/>
        <dbReference type="ChEBI" id="CHEBI:58282"/>
        <dbReference type="ChEBI" id="CHEBI:58469"/>
        <dbReference type="EC" id="3.1.3.57"/>
    </reaction>
    <physiologicalReaction direction="left-to-right" evidence="6">
        <dbReference type="Rhea" id="RHEA:15554"/>
    </physiologicalReaction>
</comment>
<sequence length="395" mass="42970">MSELMVALVQASEKAANIARSCRQDETLFSLLIEEKKSDKNKKFSADFKTLADVLVQEVIKHDIGKRFPGLENNIFGEETNEFMNGLGERIQVMLCERDADTARLLSKVLDGNMQAAEALASAAHQDVIIPDLQTGSVHIPIHNLGVWVDPIDSTLQYIKGISNSVPEGSIYSRGLQCVTVLIGAYDLQTGEPLMGVINQPFAEMDDSKRWQGRFFWGISAGPLSVNSLSSTPLTRGDSTHPLPTPNPVADPSLGVRGSKLSTVLSTREVKRVKALFQDCCEGGVYYASGAGYKALCVILGLVDVYVFTEDSTYKWDSCGPHALLRSMGGGMADLKDCLRHSPAGGAEERPELQYNTPIAEASGTEKWANRDGLVAYRSKADLEAVLQLLTTVEL</sequence>
<dbReference type="PANTHER" id="PTHR43028">
    <property type="entry name" value="3'(2'),5'-BISPHOSPHATE NUCLEOTIDASE 1"/>
    <property type="match status" value="1"/>
</dbReference>
<evidence type="ECO:0000256" key="7">
    <source>
        <dbReference type="ARBA" id="ARBA00044519"/>
    </source>
</evidence>
<evidence type="ECO:0000256" key="6">
    <source>
        <dbReference type="ARBA" id="ARBA00044478"/>
    </source>
</evidence>
<dbReference type="InterPro" id="IPR044897">
    <property type="entry name" value="INPP1_dom_1"/>
</dbReference>
<dbReference type="InterPro" id="IPR000760">
    <property type="entry name" value="Inositol_monophosphatase-like"/>
</dbReference>
<dbReference type="Gene3D" id="4.10.460.10">
    <property type="entry name" value="Inositol Polyphosphate 1-phosphatase, domain 1"/>
    <property type="match status" value="1"/>
</dbReference>
<dbReference type="Proteomes" id="UP000823561">
    <property type="component" value="Chromosome 23"/>
</dbReference>
<dbReference type="GO" id="GO:0046854">
    <property type="term" value="P:phosphatidylinositol phosphate biosynthetic process"/>
    <property type="evidence" value="ECO:0007669"/>
    <property type="project" value="InterPro"/>
</dbReference>
<evidence type="ECO:0000313" key="11">
    <source>
        <dbReference type="Proteomes" id="UP000823561"/>
    </source>
</evidence>
<evidence type="ECO:0000256" key="4">
    <source>
        <dbReference type="ARBA" id="ARBA00022842"/>
    </source>
</evidence>
<comment type="caution">
    <text evidence="10">The sequence shown here is derived from an EMBL/GenBank/DDBJ whole genome shotgun (WGS) entry which is preliminary data.</text>
</comment>
<keyword evidence="3 8" id="KW-0479">Metal-binding</keyword>
<dbReference type="Gene3D" id="3.30.540.10">
    <property type="entry name" value="Fructose-1,6-Bisphosphatase, subunit A, domain 1"/>
    <property type="match status" value="1"/>
</dbReference>
<organism evidence="10 11">
    <name type="scientific">Alosa alosa</name>
    <name type="common">allis shad</name>
    <dbReference type="NCBI Taxonomy" id="278164"/>
    <lineage>
        <taxon>Eukaryota</taxon>
        <taxon>Metazoa</taxon>
        <taxon>Chordata</taxon>
        <taxon>Craniata</taxon>
        <taxon>Vertebrata</taxon>
        <taxon>Euteleostomi</taxon>
        <taxon>Actinopterygii</taxon>
        <taxon>Neopterygii</taxon>
        <taxon>Teleostei</taxon>
        <taxon>Clupei</taxon>
        <taxon>Clupeiformes</taxon>
        <taxon>Clupeoidei</taxon>
        <taxon>Clupeidae</taxon>
        <taxon>Alosa</taxon>
    </lineage>
</organism>